<proteinExistence type="predicted"/>
<reference evidence="1" key="1">
    <citation type="submission" date="2018-06" db="EMBL/GenBank/DDBJ databases">
        <authorList>
            <person name="Zhirakovskaya E."/>
        </authorList>
    </citation>
    <scope>NUCLEOTIDE SEQUENCE</scope>
</reference>
<sequence>MLCCITVNAGVVCVPDNTTAFSEYENMIFRITNDISGVNSLHSQCTDLTNEVLIGQLNNCPPLPNNPINGLGLNPVDKLLYGLSPTDALGIGSHLEVTLPFPSPGQPGDIMKADVVDIYKIGNDGGFQNIGSIQPPTETAGLPSGTNQVVPIVHSAASFNQAGDLFILAYRTNYTASANILAGTAEVLYQEPQIVIGQISNADLTNANGGNIPTNWADIDDSSDAVCAAVVNKFRDDTNTFSVCVVNQFLATANEDFAVQTCLGTVPIIDKGIHDFAVSPVNGHYYGYDSMTYDDRDVLIEVNPNTNTASCTEIADAGNTTGVLTSLMFSSQNKLVAIFSNQTTGNWIDISNGDLNPLPATIATAPFGDGSSLPFASLRTSAKGSIADLIFQNGFENELIFANGFEGEPPLPLCQSF</sequence>
<protein>
    <submittedName>
        <fullName evidence="1">Uncharacterized protein</fullName>
    </submittedName>
</protein>
<dbReference type="AlphaFoldDB" id="A0A3B0WCC7"/>
<accession>A0A3B0WCC7</accession>
<gene>
    <name evidence="1" type="ORF">MNBD_GAMMA01-1840</name>
</gene>
<name>A0A3B0WCC7_9ZZZZ</name>
<dbReference type="EMBL" id="UOEW01000300">
    <property type="protein sequence ID" value="VAW41294.1"/>
    <property type="molecule type" value="Genomic_DNA"/>
</dbReference>
<organism evidence="1">
    <name type="scientific">hydrothermal vent metagenome</name>
    <dbReference type="NCBI Taxonomy" id="652676"/>
    <lineage>
        <taxon>unclassified sequences</taxon>
        <taxon>metagenomes</taxon>
        <taxon>ecological metagenomes</taxon>
    </lineage>
</organism>
<evidence type="ECO:0000313" key="1">
    <source>
        <dbReference type="EMBL" id="VAW41294.1"/>
    </source>
</evidence>